<keyword evidence="4" id="KW-1185">Reference proteome</keyword>
<dbReference type="Proteomes" id="UP000614200">
    <property type="component" value="Unassembled WGS sequence"/>
</dbReference>
<dbReference type="InterPro" id="IPR000878">
    <property type="entry name" value="4pyrrol_Mease"/>
</dbReference>
<dbReference type="PANTHER" id="PTHR30522">
    <property type="entry name" value="NUCLEOSIDE TRIPHOSPHATE PYROPHOSPHOHYDROLASE"/>
    <property type="match status" value="1"/>
</dbReference>
<dbReference type="InterPro" id="IPR014777">
    <property type="entry name" value="4pyrrole_Mease_sub1"/>
</dbReference>
<dbReference type="Gene3D" id="1.10.287.1080">
    <property type="entry name" value="MazG-like"/>
    <property type="match status" value="2"/>
</dbReference>
<feature type="domain" description="NTP pyrophosphohydrolase MazG-like" evidence="2">
    <location>
        <begin position="387"/>
        <end position="450"/>
    </location>
</feature>
<name>A0ABR9ZYT4_9FIRM</name>
<dbReference type="CDD" id="cd11528">
    <property type="entry name" value="NTP-PPase_MazG_Nterm"/>
    <property type="match status" value="1"/>
</dbReference>
<evidence type="ECO:0000259" key="2">
    <source>
        <dbReference type="Pfam" id="PF03819"/>
    </source>
</evidence>
<dbReference type="SUPFAM" id="SSF53790">
    <property type="entry name" value="Tetrapyrrole methylase"/>
    <property type="match status" value="1"/>
</dbReference>
<dbReference type="PIRSF" id="PIRSF002845">
    <property type="entry name" value="Ttrprl_mtas_MazG"/>
    <property type="match status" value="1"/>
</dbReference>
<dbReference type="GO" id="GO:0047429">
    <property type="term" value="F:nucleoside triphosphate diphosphatase activity"/>
    <property type="evidence" value="ECO:0007669"/>
    <property type="project" value="UniProtKB-EC"/>
</dbReference>
<dbReference type="EMBL" id="JADKNH010000018">
    <property type="protein sequence ID" value="MBF4695621.1"/>
    <property type="molecule type" value="Genomic_DNA"/>
</dbReference>
<dbReference type="Gene3D" id="3.40.1010.10">
    <property type="entry name" value="Cobalt-precorrin-4 Transmethylase, Domain 1"/>
    <property type="match status" value="1"/>
</dbReference>
<dbReference type="InterPro" id="IPR048011">
    <property type="entry name" value="NTP-PPase_MazG-like_C"/>
</dbReference>
<dbReference type="Pfam" id="PF00590">
    <property type="entry name" value="TP_methylase"/>
    <property type="match status" value="1"/>
</dbReference>
<gene>
    <name evidence="3" type="primary">mazG</name>
    <name evidence="3" type="ORF">ISU02_21210</name>
</gene>
<comment type="caution">
    <text evidence="3">The sequence shown here is derived from an EMBL/GenBank/DDBJ whole genome shotgun (WGS) entry which is preliminary data.</text>
</comment>
<dbReference type="InterPro" id="IPR035996">
    <property type="entry name" value="4pyrrol_Methylase_sf"/>
</dbReference>
<protein>
    <submittedName>
        <fullName evidence="3">Nucleoside triphosphate pyrophosphohydrolase</fullName>
        <ecNumber evidence="3">3.6.1.9</ecNumber>
    </submittedName>
</protein>
<dbReference type="NCBIfam" id="TIGR00444">
    <property type="entry name" value="mazG"/>
    <property type="match status" value="1"/>
</dbReference>
<dbReference type="Pfam" id="PF03819">
    <property type="entry name" value="MazG"/>
    <property type="match status" value="2"/>
</dbReference>
<dbReference type="InterPro" id="IPR035013">
    <property type="entry name" value="YabN_N"/>
</dbReference>
<dbReference type="SUPFAM" id="SSF101386">
    <property type="entry name" value="all-alpha NTP pyrophosphatases"/>
    <property type="match status" value="2"/>
</dbReference>
<dbReference type="NCBIfam" id="NF007113">
    <property type="entry name" value="PRK09562.1"/>
    <property type="match status" value="1"/>
</dbReference>
<sequence>MNPITIVGMGPGGKEYLTLQALEILTTSSNVYLRTEKHPVVADLVQNGMQYESFDAIYDAAETFDETYEAIANKVLTLAQEQPIVYAVPGNPFVAEKTVALIMAAHPNALIKIVHGVSFIDAIITALKYDPVEGLEIVDGLKISDESLNPKKDRLIIQVYNQIVASSVKLHLMLRYQDDHEVIVVNAAGIESLEKIERVPLFELDRDPERFNHLTSLFVPAAVDAGYTFEDLQKIMVQLRAENGCPWDREQTHQTLSKYLIEEAYEVLDAVASEDDNALVDELGDVLLQVVFHATIASEDGYFSMDDITDGVCRKMIRRHPHVFSDVDVSGSDEVLVNWQAIKAKEKQTEKIYEAMHAVAKSTPALIRSQKIQKIAANVGFDWQNVKDAIEKIDEEFNEFKAEVEAQDFKKLEEELGDLLMIISNVSRHLKIDAEIALAKAIEKFIRRFKYIEEKLQAQNDVPRDELRDEMDKLWNEAKKWEK</sequence>
<dbReference type="CDD" id="cd11529">
    <property type="entry name" value="NTP-PPase_MazG_Cterm"/>
    <property type="match status" value="1"/>
</dbReference>
<keyword evidence="3" id="KW-0378">Hydrolase</keyword>
<dbReference type="InterPro" id="IPR048015">
    <property type="entry name" value="NTP-PPase_MazG-like_N"/>
</dbReference>
<accession>A0ABR9ZYT4</accession>
<dbReference type="PANTHER" id="PTHR30522:SF0">
    <property type="entry name" value="NUCLEOSIDE TRIPHOSPHATE PYROPHOSPHOHYDROLASE"/>
    <property type="match status" value="1"/>
</dbReference>
<evidence type="ECO:0000313" key="4">
    <source>
        <dbReference type="Proteomes" id="UP000614200"/>
    </source>
</evidence>
<dbReference type="RefSeq" id="WP_194703861.1">
    <property type="nucleotide sequence ID" value="NZ_JADKNH010000018.1"/>
</dbReference>
<reference evidence="3 4" key="1">
    <citation type="submission" date="2020-11" db="EMBL/GenBank/DDBJ databases">
        <title>Fusibacter basophilias sp. nov.</title>
        <authorList>
            <person name="Qiu D."/>
        </authorList>
    </citation>
    <scope>NUCLEOTIDE SEQUENCE [LARGE SCALE GENOMIC DNA]</scope>
    <source>
        <strain evidence="3 4">Q10-2</strain>
    </source>
</reference>
<feature type="domain" description="Tetrapyrrole methylase" evidence="1">
    <location>
        <begin position="4"/>
        <end position="204"/>
    </location>
</feature>
<proteinExistence type="predicted"/>
<dbReference type="EC" id="3.6.1.9" evidence="3"/>
<dbReference type="InterPro" id="IPR024180">
    <property type="entry name" value="Tetrapyrrole_Mease/MazG_pred"/>
</dbReference>
<evidence type="ECO:0000313" key="3">
    <source>
        <dbReference type="EMBL" id="MBF4695621.1"/>
    </source>
</evidence>
<evidence type="ECO:0000259" key="1">
    <source>
        <dbReference type="Pfam" id="PF00590"/>
    </source>
</evidence>
<organism evidence="3 4">
    <name type="scientific">Fusibacter ferrireducens</name>
    <dbReference type="NCBI Taxonomy" id="2785058"/>
    <lineage>
        <taxon>Bacteria</taxon>
        <taxon>Bacillati</taxon>
        <taxon>Bacillota</taxon>
        <taxon>Clostridia</taxon>
        <taxon>Eubacteriales</taxon>
        <taxon>Eubacteriales Family XII. Incertae Sedis</taxon>
        <taxon>Fusibacter</taxon>
    </lineage>
</organism>
<dbReference type="InterPro" id="IPR004518">
    <property type="entry name" value="MazG-like_dom"/>
</dbReference>
<dbReference type="CDD" id="cd11723">
    <property type="entry name" value="YabN_N_like"/>
    <property type="match status" value="1"/>
</dbReference>
<dbReference type="InterPro" id="IPR011551">
    <property type="entry name" value="NTP_PyrPHydrolase_MazG"/>
</dbReference>
<feature type="domain" description="NTP pyrophosphohydrolase MazG-like" evidence="2">
    <location>
        <begin position="251"/>
        <end position="324"/>
    </location>
</feature>